<evidence type="ECO:0000313" key="3">
    <source>
        <dbReference type="Proteomes" id="UP000664521"/>
    </source>
</evidence>
<comment type="caution">
    <text evidence="2">The sequence shown here is derived from an EMBL/GenBank/DDBJ whole genome shotgun (WGS) entry which is preliminary data.</text>
</comment>
<protein>
    <submittedName>
        <fullName evidence="2">Uncharacterized protein</fullName>
    </submittedName>
</protein>
<dbReference type="AlphaFoldDB" id="A0A8H3II52"/>
<evidence type="ECO:0000256" key="1">
    <source>
        <dbReference type="SAM" id="SignalP"/>
    </source>
</evidence>
<gene>
    <name evidence="2" type="ORF">HETSPECPRED_002917</name>
</gene>
<organism evidence="2 3">
    <name type="scientific">Heterodermia speciosa</name>
    <dbReference type="NCBI Taxonomy" id="116794"/>
    <lineage>
        <taxon>Eukaryota</taxon>
        <taxon>Fungi</taxon>
        <taxon>Dikarya</taxon>
        <taxon>Ascomycota</taxon>
        <taxon>Pezizomycotina</taxon>
        <taxon>Lecanoromycetes</taxon>
        <taxon>OSLEUM clade</taxon>
        <taxon>Lecanoromycetidae</taxon>
        <taxon>Caliciales</taxon>
        <taxon>Physciaceae</taxon>
        <taxon>Heterodermia</taxon>
    </lineage>
</organism>
<reference evidence="2" key="1">
    <citation type="submission" date="2021-03" db="EMBL/GenBank/DDBJ databases">
        <authorList>
            <person name="Tagirdzhanova G."/>
        </authorList>
    </citation>
    <scope>NUCLEOTIDE SEQUENCE</scope>
</reference>
<sequence length="181" mass="19443">MHILGTALTLLAALALHCTALPVSQLNDSEPSMDFPSLSPKSAPFSTRSLSLHTAREVSIRPWIPGWTLYFSDLQMVLPGLPPVADLAAFYSAVEAFATTAGAKLPYTTNPNTEIAVGSLKLRVVCSVSHVPWNFVREFAQMLREMTGRGFTGLYDARLINIAAGVTVFVTLHVSQIAAAA</sequence>
<name>A0A8H3II52_9LECA</name>
<accession>A0A8H3II52</accession>
<feature type="chain" id="PRO_5034454714" evidence="1">
    <location>
        <begin position="21"/>
        <end position="181"/>
    </location>
</feature>
<dbReference type="OrthoDB" id="10623123at2759"/>
<evidence type="ECO:0000313" key="2">
    <source>
        <dbReference type="EMBL" id="CAF9916460.1"/>
    </source>
</evidence>
<keyword evidence="3" id="KW-1185">Reference proteome</keyword>
<feature type="signal peptide" evidence="1">
    <location>
        <begin position="1"/>
        <end position="20"/>
    </location>
</feature>
<dbReference type="Proteomes" id="UP000664521">
    <property type="component" value="Unassembled WGS sequence"/>
</dbReference>
<dbReference type="EMBL" id="CAJPDS010000018">
    <property type="protein sequence ID" value="CAF9916460.1"/>
    <property type="molecule type" value="Genomic_DNA"/>
</dbReference>
<proteinExistence type="predicted"/>
<keyword evidence="1" id="KW-0732">Signal</keyword>